<comment type="caution">
    <text evidence="2">The sequence shown here is derived from an EMBL/GenBank/DDBJ whole genome shotgun (WGS) entry which is preliminary data.</text>
</comment>
<accession>A0A6G4R218</accession>
<evidence type="ECO:0000259" key="1">
    <source>
        <dbReference type="Pfam" id="PF14088"/>
    </source>
</evidence>
<dbReference type="InterPro" id="IPR011856">
    <property type="entry name" value="tRNA_endonuc-like_dom_sf"/>
</dbReference>
<sequence>MTVKLGKVTQVDVRRAWPNEAAHFTPWLASPDGLELLQDALGMDLEVEATEQFIGPFRADILAKRTDTPDEHWVLIENQLEKTDHRHLGQLLTYAAGLKAATIVWVAQYFAEEHRAALDWLNDITSDAYQFFGLQIELWQIGNSDPAPMLNVLAEPNEWTREVKQSAENTVSDLKQQQQRFWQGVRSRLLEKNSKVRPQKAHPQHWADYRLGRANTWLTATINSGKQYVAVEFSFRGPPGKVWFDEMLAQKGEVEAKFGHPLSWQRLDGRKQCRIALYRENTNPTNETDWPAQQAWIVEQLERFYSIFKPYALALSDGNEAQVHETDDSGPEEADEA</sequence>
<feature type="domain" description="DUF4268" evidence="1">
    <location>
        <begin position="178"/>
        <end position="311"/>
    </location>
</feature>
<dbReference type="RefSeq" id="WP_165261847.1">
    <property type="nucleotide sequence ID" value="NZ_JAAKGT010000012.1"/>
</dbReference>
<evidence type="ECO:0000313" key="2">
    <source>
        <dbReference type="EMBL" id="NGM51920.1"/>
    </source>
</evidence>
<dbReference type="Pfam" id="PF14088">
    <property type="entry name" value="DUF4268"/>
    <property type="match status" value="1"/>
</dbReference>
<proteinExistence type="predicted"/>
<dbReference type="Gene3D" id="3.40.1350.10">
    <property type="match status" value="1"/>
</dbReference>
<organism evidence="2">
    <name type="scientific">Caulobacter sp. 602-2</name>
    <dbReference type="NCBI Taxonomy" id="2710887"/>
    <lineage>
        <taxon>Bacteria</taxon>
        <taxon>Pseudomonadati</taxon>
        <taxon>Pseudomonadota</taxon>
        <taxon>Alphaproteobacteria</taxon>
        <taxon>Caulobacterales</taxon>
        <taxon>Caulobacteraceae</taxon>
        <taxon>Caulobacter</taxon>
    </lineage>
</organism>
<gene>
    <name evidence="2" type="ORF">G5B46_20100</name>
</gene>
<reference evidence="2" key="1">
    <citation type="submission" date="2020-02" db="EMBL/GenBank/DDBJ databases">
        <authorList>
            <person name="Gao J."/>
            <person name="Sun J."/>
        </authorList>
    </citation>
    <scope>NUCLEOTIDE SEQUENCE</scope>
    <source>
        <strain evidence="2">602-2</strain>
    </source>
</reference>
<name>A0A6G4R218_9CAUL</name>
<protein>
    <submittedName>
        <fullName evidence="2">DUF4268 domain-containing protein</fullName>
    </submittedName>
</protein>
<dbReference type="EMBL" id="JAAKGT010000012">
    <property type="protein sequence ID" value="NGM51920.1"/>
    <property type="molecule type" value="Genomic_DNA"/>
</dbReference>
<dbReference type="AlphaFoldDB" id="A0A6G4R218"/>
<dbReference type="InterPro" id="IPR025364">
    <property type="entry name" value="DUF4268"/>
</dbReference>
<dbReference type="GO" id="GO:0003676">
    <property type="term" value="F:nucleic acid binding"/>
    <property type="evidence" value="ECO:0007669"/>
    <property type="project" value="InterPro"/>
</dbReference>